<proteinExistence type="predicted"/>
<reference evidence="4 6" key="2">
    <citation type="submission" date="2017-11" db="EMBL/GenBank/DDBJ databases">
        <title>Genome sequencing of Prevotella intermedia KCOM 1779.</title>
        <authorList>
            <person name="Kook J.-K."/>
            <person name="Park S.-N."/>
            <person name="Lim Y.K."/>
        </authorList>
    </citation>
    <scope>NUCLEOTIDE SEQUENCE [LARGE SCALE GENOMIC DNA]</scope>
    <source>
        <strain evidence="4 6">KCOM 1779</strain>
    </source>
</reference>
<dbReference type="Proteomes" id="UP000228641">
    <property type="component" value="Unassembled WGS sequence"/>
</dbReference>
<evidence type="ECO:0000256" key="1">
    <source>
        <dbReference type="SAM" id="MobiDB-lite"/>
    </source>
</evidence>
<dbReference type="EMBL" id="NSLY01000026">
    <property type="protein sequence ID" value="PDP59416.1"/>
    <property type="molecule type" value="Genomic_DNA"/>
</dbReference>
<feature type="region of interest" description="Disordered" evidence="1">
    <location>
        <begin position="32"/>
        <end position="64"/>
    </location>
</feature>
<evidence type="ECO:0000313" key="7">
    <source>
        <dbReference type="Proteomes" id="UP000230500"/>
    </source>
</evidence>
<dbReference type="EMBL" id="PESN01000001">
    <property type="protein sequence ID" value="PIN28156.1"/>
    <property type="molecule type" value="Genomic_DNA"/>
</dbReference>
<name>A0A2A6EE91_PREIN</name>
<dbReference type="RefSeq" id="WP_097550747.1">
    <property type="nucleotide sequence ID" value="NZ_NSLY01000026.1"/>
</dbReference>
<protein>
    <submittedName>
        <fullName evidence="2">Uncharacterized protein</fullName>
    </submittedName>
</protein>
<reference evidence="3 7" key="3">
    <citation type="submission" date="2017-11" db="EMBL/GenBank/DDBJ databases">
        <title>Genome sequencing of Prevotella intermedia KCOM 2069.</title>
        <authorList>
            <person name="Kook J.-K."/>
            <person name="Park S.-N."/>
            <person name="Lim Y.K."/>
        </authorList>
    </citation>
    <scope>NUCLEOTIDE SEQUENCE [LARGE SCALE GENOMIC DNA]</scope>
    <source>
        <strain evidence="3 7">KCOM 2069</strain>
    </source>
</reference>
<accession>A0A2A6EE91</accession>
<evidence type="ECO:0000313" key="4">
    <source>
        <dbReference type="EMBL" id="PJF00189.1"/>
    </source>
</evidence>
<evidence type="ECO:0000313" key="5">
    <source>
        <dbReference type="Proteomes" id="UP000219058"/>
    </source>
</evidence>
<dbReference type="AlphaFoldDB" id="A0A2A6EE91"/>
<evidence type="ECO:0000313" key="6">
    <source>
        <dbReference type="Proteomes" id="UP000228641"/>
    </source>
</evidence>
<dbReference type="Proteomes" id="UP000219058">
    <property type="component" value="Unassembled WGS sequence"/>
</dbReference>
<dbReference type="Proteomes" id="UP000230500">
    <property type="component" value="Unassembled WGS sequence"/>
</dbReference>
<dbReference type="EMBL" id="PGGD01000001">
    <property type="protein sequence ID" value="PJF00189.1"/>
    <property type="molecule type" value="Genomic_DNA"/>
</dbReference>
<comment type="caution">
    <text evidence="2">The sequence shown here is derived from an EMBL/GenBank/DDBJ whole genome shotgun (WGS) entry which is preliminary data.</text>
</comment>
<gene>
    <name evidence="2" type="ORF">CLI71_09105</name>
    <name evidence="4" type="ORF">CUB97_02240</name>
    <name evidence="3" type="ORF">CUC04_01270</name>
</gene>
<evidence type="ECO:0000313" key="2">
    <source>
        <dbReference type="EMBL" id="PDP59416.1"/>
    </source>
</evidence>
<evidence type="ECO:0000313" key="3">
    <source>
        <dbReference type="EMBL" id="PIN28156.1"/>
    </source>
</evidence>
<sequence length="64" mass="7131">MKKTAYMKPLIEVVEVDGNALMEIWSVGIDNDPGHSIKPGDEEDIGAKEGSFEYEDWGKPDFNS</sequence>
<reference evidence="2 5" key="1">
    <citation type="submission" date="2017-09" db="EMBL/GenBank/DDBJ databases">
        <title>Phase variable restriction modification systems are present in the genome sequences of periodontal pathogens Prevotella intermedia, Tannerella forsythia and Porphyromonas gingivalis.</title>
        <authorList>
            <person name="Haigh R.D."/>
            <person name="Crawford L."/>
            <person name="Ralph J."/>
            <person name="Wanford J."/>
            <person name="Vartoukian S.R."/>
            <person name="Hijazib K."/>
            <person name="Wade W."/>
            <person name="Oggioni M.R."/>
        </authorList>
    </citation>
    <scope>NUCLEOTIDE SEQUENCE [LARGE SCALE GENOMIC DNA]</scope>
    <source>
        <strain evidence="2 5">WW2834</strain>
    </source>
</reference>
<organism evidence="2 5">
    <name type="scientific">Prevotella intermedia</name>
    <dbReference type="NCBI Taxonomy" id="28131"/>
    <lineage>
        <taxon>Bacteria</taxon>
        <taxon>Pseudomonadati</taxon>
        <taxon>Bacteroidota</taxon>
        <taxon>Bacteroidia</taxon>
        <taxon>Bacteroidales</taxon>
        <taxon>Prevotellaceae</taxon>
        <taxon>Prevotella</taxon>
    </lineage>
</organism>